<reference evidence="1 2" key="1">
    <citation type="submission" date="2024-05" db="EMBL/GenBank/DDBJ databases">
        <authorList>
            <person name="Wallberg A."/>
        </authorList>
    </citation>
    <scope>NUCLEOTIDE SEQUENCE [LARGE SCALE GENOMIC DNA]</scope>
</reference>
<sequence length="111" mass="12941">MIRFILNLDNTDSIRCKELEAAGFLNVDCRVTQLKLGHAFKIYNNTCPKYLSTHFLKLNENEARIATRAKAYNFHVPKINPNTFVFSTIKDWNDLDNEIKDTKVETIFKTK</sequence>
<dbReference type="AlphaFoldDB" id="A0AAV2SC88"/>
<comment type="caution">
    <text evidence="1">The sequence shown here is derived from an EMBL/GenBank/DDBJ whole genome shotgun (WGS) entry which is preliminary data.</text>
</comment>
<dbReference type="Proteomes" id="UP001497623">
    <property type="component" value="Unassembled WGS sequence"/>
</dbReference>
<protein>
    <submittedName>
        <fullName evidence="1">Uncharacterized protein</fullName>
    </submittedName>
</protein>
<dbReference type="EMBL" id="CAXKWB010050065">
    <property type="protein sequence ID" value="CAL4169364.1"/>
    <property type="molecule type" value="Genomic_DNA"/>
</dbReference>
<accession>A0AAV2SC88</accession>
<proteinExistence type="predicted"/>
<gene>
    <name evidence="1" type="ORF">MNOR_LOCUS33850</name>
</gene>
<evidence type="ECO:0000313" key="1">
    <source>
        <dbReference type="EMBL" id="CAL4169364.1"/>
    </source>
</evidence>
<keyword evidence="2" id="KW-1185">Reference proteome</keyword>
<name>A0AAV2SC88_MEGNR</name>
<organism evidence="1 2">
    <name type="scientific">Meganyctiphanes norvegica</name>
    <name type="common">Northern krill</name>
    <name type="synonym">Thysanopoda norvegica</name>
    <dbReference type="NCBI Taxonomy" id="48144"/>
    <lineage>
        <taxon>Eukaryota</taxon>
        <taxon>Metazoa</taxon>
        <taxon>Ecdysozoa</taxon>
        <taxon>Arthropoda</taxon>
        <taxon>Crustacea</taxon>
        <taxon>Multicrustacea</taxon>
        <taxon>Malacostraca</taxon>
        <taxon>Eumalacostraca</taxon>
        <taxon>Eucarida</taxon>
        <taxon>Euphausiacea</taxon>
        <taxon>Euphausiidae</taxon>
        <taxon>Meganyctiphanes</taxon>
    </lineage>
</organism>
<evidence type="ECO:0000313" key="2">
    <source>
        <dbReference type="Proteomes" id="UP001497623"/>
    </source>
</evidence>